<reference evidence="2" key="1">
    <citation type="submission" date="2018-05" db="EMBL/GenBank/DDBJ databases">
        <authorList>
            <person name="Lanie J.A."/>
            <person name="Ng W.-L."/>
            <person name="Kazmierczak K.M."/>
            <person name="Andrzejewski T.M."/>
            <person name="Davidsen T.M."/>
            <person name="Wayne K.J."/>
            <person name="Tettelin H."/>
            <person name="Glass J.I."/>
            <person name="Rusch D."/>
            <person name="Podicherti R."/>
            <person name="Tsui H.-C.T."/>
            <person name="Winkler M.E."/>
        </authorList>
    </citation>
    <scope>NUCLEOTIDE SEQUENCE</scope>
</reference>
<name>A0A382EMD9_9ZZZZ</name>
<dbReference type="SUPFAM" id="SSF68906">
    <property type="entry name" value="SAP domain"/>
    <property type="match status" value="1"/>
</dbReference>
<evidence type="ECO:0000313" key="2">
    <source>
        <dbReference type="EMBL" id="SVB51073.1"/>
    </source>
</evidence>
<sequence>MLTDITLDTSSNFGRGFRNSIHFSPPGEEHDPIRILYGLNRTGKTSILNVINAVFPEGEERNYLRPAKLLNNMPFNFSVTHEWDEIYPKFLNKMREMGEAKRGLRETLEPKGEAIEYLSSGYSFNKHYDLEFSQSDLERVPGLRNLPQHCEGAFYYEGDDQIHHAEDEQDSGGSQECLRVDRRGFRYRLTRQIRYEKNNYHGSYARKRDSRLGLMFEFGGQREFNRRNIVPSGIEVGPVWGENISKSIDEKWAPYFCDNWLDAAERMRDCFVHQMPKSELKIPEYKTISDIKDIIKEIILKEKKNKEDGNLNYSLNKLTLKGSKSDLERRLEDYYKWDFGVRKREVQTYTQIAVEGEFEVMKAIDWRITLEIALPGHSFEETANLVRGMTSFLGDSTDYAKKTVPELRELLKQHGLGSSGTKGTLIKRLEEREKLSPGDKDDIIRILLPLLNRSITWSFPLSKGKNGLYAVNGFELIHNFLGWGGTGSRFGERPEFLVVPVN</sequence>
<dbReference type="AlphaFoldDB" id="A0A382EMD9"/>
<dbReference type="EMBL" id="UINC01044944">
    <property type="protein sequence ID" value="SVB51073.1"/>
    <property type="molecule type" value="Genomic_DNA"/>
</dbReference>
<dbReference type="PROSITE" id="PS50800">
    <property type="entry name" value="SAP"/>
    <property type="match status" value="1"/>
</dbReference>
<proteinExistence type="predicted"/>
<organism evidence="2">
    <name type="scientific">marine metagenome</name>
    <dbReference type="NCBI Taxonomy" id="408172"/>
    <lineage>
        <taxon>unclassified sequences</taxon>
        <taxon>metagenomes</taxon>
        <taxon>ecological metagenomes</taxon>
    </lineage>
</organism>
<feature type="domain" description="SAP" evidence="1">
    <location>
        <begin position="399"/>
        <end position="433"/>
    </location>
</feature>
<dbReference type="InterPro" id="IPR036361">
    <property type="entry name" value="SAP_dom_sf"/>
</dbReference>
<dbReference type="Pfam" id="PF02037">
    <property type="entry name" value="SAP"/>
    <property type="match status" value="1"/>
</dbReference>
<protein>
    <recommendedName>
        <fullName evidence="1">SAP domain-containing protein</fullName>
    </recommendedName>
</protein>
<evidence type="ECO:0000259" key="1">
    <source>
        <dbReference type="PROSITE" id="PS50800"/>
    </source>
</evidence>
<feature type="non-terminal residue" evidence="2">
    <location>
        <position position="502"/>
    </location>
</feature>
<dbReference type="InterPro" id="IPR003034">
    <property type="entry name" value="SAP_dom"/>
</dbReference>
<dbReference type="Gene3D" id="1.10.720.30">
    <property type="entry name" value="SAP domain"/>
    <property type="match status" value="1"/>
</dbReference>
<gene>
    <name evidence="2" type="ORF">METZ01_LOCUS203927</name>
</gene>
<accession>A0A382EMD9</accession>